<dbReference type="InterPro" id="IPR029062">
    <property type="entry name" value="Class_I_gatase-like"/>
</dbReference>
<dbReference type="eggNOG" id="COG4813">
    <property type="taxonomic scope" value="Bacteria"/>
</dbReference>
<dbReference type="PIRSF" id="PIRSF030013">
    <property type="entry name" value="ThuA"/>
    <property type="match status" value="1"/>
</dbReference>
<name>L0A357_DEIPD</name>
<dbReference type="KEGG" id="dpd:Deipe_2817"/>
<evidence type="ECO:0000259" key="1">
    <source>
        <dbReference type="Pfam" id="PF06283"/>
    </source>
</evidence>
<gene>
    <name evidence="2" type="ordered locus">Deipe_2817</name>
</gene>
<organism evidence="2 3">
    <name type="scientific">Deinococcus peraridilitoris (strain DSM 19664 / LMG 22246 / CIP 109416 / KR-200)</name>
    <dbReference type="NCBI Taxonomy" id="937777"/>
    <lineage>
        <taxon>Bacteria</taxon>
        <taxon>Thermotogati</taxon>
        <taxon>Deinococcota</taxon>
        <taxon>Deinococci</taxon>
        <taxon>Deinococcales</taxon>
        <taxon>Deinococcaceae</taxon>
        <taxon>Deinococcus</taxon>
    </lineage>
</organism>
<dbReference type="AlphaFoldDB" id="L0A357"/>
<protein>
    <submittedName>
        <fullName evidence="2">Trehalose utilization protein</fullName>
    </submittedName>
</protein>
<dbReference type="EMBL" id="CP003382">
    <property type="protein sequence ID" value="AFZ68281.1"/>
    <property type="molecule type" value="Genomic_DNA"/>
</dbReference>
<keyword evidence="3" id="KW-1185">Reference proteome</keyword>
<sequence length="250" mass="28277">MSQPRITVWHEYRHEHENPAVHAIYPQGMHRALAEGLGVHGFEQVRTATLDEPEHGLSDEVLETTDVLLWWGHKAHDEVGDAIARKVVQRVLNGMGLIVLHSGHFSKPFKALMGTSCDLKWREANDRERLWVVNPAHPIAEGIGEYLEISSEEMYGEFFDIPAPDELVFVSWFSGGEIFRSGCTFTRGHGKIFYFRPGHETYPTYYHDGVRQVIANAVRWAVPRSSAPRAFGHRQPLESLPANAGESEVQ</sequence>
<dbReference type="InterPro" id="IPR009381">
    <property type="entry name" value="Trehalose_catabolism_ThuA_prok"/>
</dbReference>
<dbReference type="SUPFAM" id="SSF52317">
    <property type="entry name" value="Class I glutamine amidotransferase-like"/>
    <property type="match status" value="1"/>
</dbReference>
<dbReference type="Pfam" id="PF06283">
    <property type="entry name" value="ThuA"/>
    <property type="match status" value="1"/>
</dbReference>
<evidence type="ECO:0000313" key="3">
    <source>
        <dbReference type="Proteomes" id="UP000010467"/>
    </source>
</evidence>
<accession>L0A357</accession>
<proteinExistence type="predicted"/>
<reference evidence="3" key="1">
    <citation type="submission" date="2012-03" db="EMBL/GenBank/DDBJ databases">
        <title>Complete sequence of chromosome of Deinococcus peraridilitoris DSM 19664.</title>
        <authorList>
            <person name="Lucas S."/>
            <person name="Copeland A."/>
            <person name="Lapidus A."/>
            <person name="Glavina del Rio T."/>
            <person name="Dalin E."/>
            <person name="Tice H."/>
            <person name="Bruce D."/>
            <person name="Goodwin L."/>
            <person name="Pitluck S."/>
            <person name="Peters L."/>
            <person name="Mikhailova N."/>
            <person name="Lu M."/>
            <person name="Kyrpides N."/>
            <person name="Mavromatis K."/>
            <person name="Ivanova N."/>
            <person name="Brettin T."/>
            <person name="Detter J.C."/>
            <person name="Han C."/>
            <person name="Larimer F."/>
            <person name="Land M."/>
            <person name="Hauser L."/>
            <person name="Markowitz V."/>
            <person name="Cheng J.-F."/>
            <person name="Hugenholtz P."/>
            <person name="Woyke T."/>
            <person name="Wu D."/>
            <person name="Pukall R."/>
            <person name="Steenblock K."/>
            <person name="Brambilla E."/>
            <person name="Klenk H.-P."/>
            <person name="Eisen J.A."/>
        </authorList>
    </citation>
    <scope>NUCLEOTIDE SEQUENCE [LARGE SCALE GENOMIC DNA]</scope>
    <source>
        <strain evidence="3">DSM 19664 / LMG 22246 / CIP 109416 / KR-200</strain>
    </source>
</reference>
<evidence type="ECO:0000313" key="2">
    <source>
        <dbReference type="EMBL" id="AFZ68281.1"/>
    </source>
</evidence>
<dbReference type="STRING" id="937777.Deipe_2817"/>
<dbReference type="Gene3D" id="3.40.50.880">
    <property type="match status" value="1"/>
</dbReference>
<dbReference type="PATRIC" id="fig|937777.3.peg.2831"/>
<feature type="domain" description="ThuA-like" evidence="1">
    <location>
        <begin position="5"/>
        <end position="221"/>
    </location>
</feature>
<dbReference type="RefSeq" id="WP_015236583.1">
    <property type="nucleotide sequence ID" value="NC_019793.1"/>
</dbReference>
<dbReference type="Proteomes" id="UP000010467">
    <property type="component" value="Chromosome"/>
</dbReference>
<dbReference type="OrthoDB" id="252909at2"/>
<dbReference type="HOGENOM" id="CLU_084426_0_0_0"/>
<dbReference type="InterPro" id="IPR029010">
    <property type="entry name" value="ThuA-like"/>
</dbReference>